<keyword evidence="1" id="KW-1185">Reference proteome</keyword>
<evidence type="ECO:0000313" key="2">
    <source>
        <dbReference type="WBParaSite" id="maker-uti_cns_0045758-snap-gene-1.8-mRNA-1"/>
    </source>
</evidence>
<proteinExistence type="predicted"/>
<name>A0A1I8J464_9PLAT</name>
<reference evidence="2" key="1">
    <citation type="submission" date="2016-11" db="UniProtKB">
        <authorList>
            <consortium name="WormBaseParasite"/>
        </authorList>
    </citation>
    <scope>IDENTIFICATION</scope>
</reference>
<dbReference type="AlphaFoldDB" id="A0A1I8J464"/>
<protein>
    <submittedName>
        <fullName evidence="2">ACT domain-containing protein</fullName>
    </submittedName>
</protein>
<accession>A0A1I8J464</accession>
<dbReference type="WBParaSite" id="maker-uti_cns_0045758-snap-gene-1.8-mRNA-1">
    <property type="protein sequence ID" value="maker-uti_cns_0045758-snap-gene-1.8-mRNA-1"/>
    <property type="gene ID" value="maker-uti_cns_0045758-snap-gene-1.8"/>
</dbReference>
<evidence type="ECO:0000313" key="1">
    <source>
        <dbReference type="Proteomes" id="UP000095280"/>
    </source>
</evidence>
<dbReference type="Proteomes" id="UP000095280">
    <property type="component" value="Unplaced"/>
</dbReference>
<sequence length="170" mass="18685">LKFEAGVNQPHISFVATCRNVPSWGFYNSPIFVAWGGAIKLLLLQAINQKFLTVVKFQAVRILVTMRIFIADLAQFQPPPQPDTVEGDGFIARLGGAKALPKFKAKGYEYVVTFTAAADTTDIRSTFEGIISVLCSDLQADDFISAKLTADNMLLTVNVPPVRRSRFTAE</sequence>
<organism evidence="1 2">
    <name type="scientific">Macrostomum lignano</name>
    <dbReference type="NCBI Taxonomy" id="282301"/>
    <lineage>
        <taxon>Eukaryota</taxon>
        <taxon>Metazoa</taxon>
        <taxon>Spiralia</taxon>
        <taxon>Lophotrochozoa</taxon>
        <taxon>Platyhelminthes</taxon>
        <taxon>Rhabditophora</taxon>
        <taxon>Macrostomorpha</taxon>
        <taxon>Macrostomida</taxon>
        <taxon>Macrostomidae</taxon>
        <taxon>Macrostomum</taxon>
    </lineage>
</organism>